<reference evidence="3 4" key="1">
    <citation type="submission" date="2018-07" db="EMBL/GenBank/DDBJ databases">
        <title>Genomic Encyclopedia of Type Strains, Phase III (KMG-III): the genomes of soil and plant-associated and newly described type strains.</title>
        <authorList>
            <person name="Whitman W."/>
        </authorList>
    </citation>
    <scope>NUCLEOTIDE SEQUENCE [LARGE SCALE GENOMIC DNA]</scope>
    <source>
        <strain evidence="3 4">CECT 8488</strain>
    </source>
</reference>
<evidence type="ECO:0000313" key="3">
    <source>
        <dbReference type="EMBL" id="RED52164.1"/>
    </source>
</evidence>
<keyword evidence="1" id="KW-1133">Transmembrane helix</keyword>
<organism evidence="3 4">
    <name type="scientific">Aestuariispira insulae</name>
    <dbReference type="NCBI Taxonomy" id="1461337"/>
    <lineage>
        <taxon>Bacteria</taxon>
        <taxon>Pseudomonadati</taxon>
        <taxon>Pseudomonadota</taxon>
        <taxon>Alphaproteobacteria</taxon>
        <taxon>Rhodospirillales</taxon>
        <taxon>Kiloniellaceae</taxon>
        <taxon>Aestuariispira</taxon>
    </lineage>
</organism>
<sequence>MKRKSRANALEQTALIMGLGTLIGVAAAILMMGMTDARADDSAVFGTWETKDGKSHVKIENCEDGICGKIVWLKEPTTEDGQPKLDRLNKDDKLKTRPLLGLTMLNGFVPGDDNNHFDDGTIYNPSDGNSYSSEMALLEDGNLKVEGCVLFICKEQIWTRVP</sequence>
<dbReference type="AlphaFoldDB" id="A0A3D9HRM7"/>
<keyword evidence="4" id="KW-1185">Reference proteome</keyword>
<comment type="caution">
    <text evidence="3">The sequence shown here is derived from an EMBL/GenBank/DDBJ whole genome shotgun (WGS) entry which is preliminary data.</text>
</comment>
<dbReference type="PANTHER" id="PTHR36919:SF2">
    <property type="entry name" value="BLL6627 PROTEIN"/>
    <property type="match status" value="1"/>
</dbReference>
<dbReference type="PANTHER" id="PTHR36919">
    <property type="entry name" value="BLR1215 PROTEIN"/>
    <property type="match status" value="1"/>
</dbReference>
<dbReference type="InterPro" id="IPR019223">
    <property type="entry name" value="DUF2147"/>
</dbReference>
<dbReference type="Pfam" id="PF09917">
    <property type="entry name" value="DUF2147"/>
    <property type="match status" value="1"/>
</dbReference>
<keyword evidence="1" id="KW-0472">Membrane</keyword>
<dbReference type="OrthoDB" id="9811671at2"/>
<evidence type="ECO:0000313" key="4">
    <source>
        <dbReference type="Proteomes" id="UP000256845"/>
    </source>
</evidence>
<gene>
    <name evidence="3" type="ORF">DFP90_102182</name>
</gene>
<evidence type="ECO:0000259" key="2">
    <source>
        <dbReference type="Pfam" id="PF09917"/>
    </source>
</evidence>
<dbReference type="Proteomes" id="UP000256845">
    <property type="component" value="Unassembled WGS sequence"/>
</dbReference>
<feature type="domain" description="DUF2147" evidence="2">
    <location>
        <begin position="46"/>
        <end position="160"/>
    </location>
</feature>
<dbReference type="RefSeq" id="WP_115935716.1">
    <property type="nucleotide sequence ID" value="NZ_QRDW01000002.1"/>
</dbReference>
<feature type="transmembrane region" description="Helical" evidence="1">
    <location>
        <begin position="12"/>
        <end position="34"/>
    </location>
</feature>
<proteinExistence type="predicted"/>
<name>A0A3D9HRM7_9PROT</name>
<dbReference type="Gene3D" id="2.40.128.520">
    <property type="match status" value="1"/>
</dbReference>
<dbReference type="EMBL" id="QRDW01000002">
    <property type="protein sequence ID" value="RED52164.1"/>
    <property type="molecule type" value="Genomic_DNA"/>
</dbReference>
<accession>A0A3D9HRM7</accession>
<evidence type="ECO:0000256" key="1">
    <source>
        <dbReference type="SAM" id="Phobius"/>
    </source>
</evidence>
<keyword evidence="1" id="KW-0812">Transmembrane</keyword>
<protein>
    <submittedName>
        <fullName evidence="3">Uncharacterized protein (DUF2147 family)</fullName>
    </submittedName>
</protein>